<evidence type="ECO:0000313" key="2">
    <source>
        <dbReference type="EMBL" id="PMD14811.1"/>
    </source>
</evidence>
<reference evidence="2 3" key="1">
    <citation type="submission" date="2016-05" db="EMBL/GenBank/DDBJ databases">
        <title>A degradative enzymes factory behind the ericoid mycorrhizal symbiosis.</title>
        <authorList>
            <consortium name="DOE Joint Genome Institute"/>
            <person name="Martino E."/>
            <person name="Morin E."/>
            <person name="Grelet G."/>
            <person name="Kuo A."/>
            <person name="Kohler A."/>
            <person name="Daghino S."/>
            <person name="Barry K."/>
            <person name="Choi C."/>
            <person name="Cichocki N."/>
            <person name="Clum A."/>
            <person name="Copeland A."/>
            <person name="Hainaut M."/>
            <person name="Haridas S."/>
            <person name="Labutti K."/>
            <person name="Lindquist E."/>
            <person name="Lipzen A."/>
            <person name="Khouja H.-R."/>
            <person name="Murat C."/>
            <person name="Ohm R."/>
            <person name="Olson A."/>
            <person name="Spatafora J."/>
            <person name="Veneault-Fourrey C."/>
            <person name="Henrissat B."/>
            <person name="Grigoriev I."/>
            <person name="Martin F."/>
            <person name="Perotto S."/>
        </authorList>
    </citation>
    <scope>NUCLEOTIDE SEQUENCE [LARGE SCALE GENOMIC DNA]</scope>
    <source>
        <strain evidence="2 3">UAMH 7357</strain>
    </source>
</reference>
<dbReference type="Proteomes" id="UP000235672">
    <property type="component" value="Unassembled WGS sequence"/>
</dbReference>
<evidence type="ECO:0000313" key="3">
    <source>
        <dbReference type="Proteomes" id="UP000235672"/>
    </source>
</evidence>
<dbReference type="AlphaFoldDB" id="A0A2J6PLA9"/>
<evidence type="ECO:0000256" key="1">
    <source>
        <dbReference type="SAM" id="SignalP"/>
    </source>
</evidence>
<feature type="chain" id="PRO_5014456055" description="Glycosyltransferase family 34 protein" evidence="1">
    <location>
        <begin position="20"/>
        <end position="266"/>
    </location>
</feature>
<dbReference type="STRING" id="1745343.A0A2J6PLA9"/>
<sequence>MISGLATLIALCLIWSILSLDMSRIRSTVVSKESTQVALDDASKNTTTLVLYAYSESQTARPNIEFFIRDALNSAADFVFIFNGPTNVSTIIPDLPNIRIKFIILNASLRGPFMPSWSGDCWMNMYLRKLTEEVKLVGMTANCWPTFHVQSMIWATDSIGLSTLLFPPQHALDYLDQNPIPYRYSNTIHQPLGINACFHTWDSAVASEVYATSVIKAAGYKVDVLMAVVWETGWWKTNRDLEDGELKMQTAWIGRRGYSSWEFCRA</sequence>
<name>A0A2J6PLA9_9HELO</name>
<evidence type="ECO:0008006" key="4">
    <source>
        <dbReference type="Google" id="ProtNLM"/>
    </source>
</evidence>
<dbReference type="OrthoDB" id="526941at2759"/>
<keyword evidence="3" id="KW-1185">Reference proteome</keyword>
<dbReference type="EMBL" id="KZ613518">
    <property type="protein sequence ID" value="PMD14811.1"/>
    <property type="molecule type" value="Genomic_DNA"/>
</dbReference>
<keyword evidence="1" id="KW-0732">Signal</keyword>
<feature type="signal peptide" evidence="1">
    <location>
        <begin position="1"/>
        <end position="19"/>
    </location>
</feature>
<gene>
    <name evidence="2" type="ORF">NA56DRAFT_734646</name>
</gene>
<protein>
    <recommendedName>
        <fullName evidence="4">Glycosyltransferase family 34 protein</fullName>
    </recommendedName>
</protein>
<organism evidence="2 3">
    <name type="scientific">Hyaloscypha hepaticicola</name>
    <dbReference type="NCBI Taxonomy" id="2082293"/>
    <lineage>
        <taxon>Eukaryota</taxon>
        <taxon>Fungi</taxon>
        <taxon>Dikarya</taxon>
        <taxon>Ascomycota</taxon>
        <taxon>Pezizomycotina</taxon>
        <taxon>Leotiomycetes</taxon>
        <taxon>Helotiales</taxon>
        <taxon>Hyaloscyphaceae</taxon>
        <taxon>Hyaloscypha</taxon>
    </lineage>
</organism>
<proteinExistence type="predicted"/>
<accession>A0A2J6PLA9</accession>